<keyword evidence="3 5" id="KW-0175">Coiled coil</keyword>
<dbReference type="PANTHER" id="PTHR30288:SF0">
    <property type="entry name" value="FLAGELLAR HOOK-ASSOCIATED PROTEIN 2"/>
    <property type="match status" value="1"/>
</dbReference>
<dbReference type="PANTHER" id="PTHR30288">
    <property type="entry name" value="FLAGELLAR CAP/ASSEMBLY PROTEIN FLID"/>
    <property type="match status" value="1"/>
</dbReference>
<sequence length="452" mass="46150">MASTTVSGIGSGVDTQSIVKALADAEKAPKQQQINAQKTTATTQVSAVGMIKNALDTFRSAIGKLNTSTSFTGLAGSSSDEKVAKATVTASASAGNYALEVTQLATSAKITTDVLAGGASSVVNNSGDPQTLTISQSSADYNVTIPDGATLQEVRDLINKQLGSQGINANILTDAKGSRLVMSSSTTGEGSDITLSGDSTLVQNATPGAPAQNAKYTIDGLELESKSNTVTGAISGVNFELLAEGKSRLSVATNTSTLKASVQSFVGAYNALLTAINTQTKVTATGDASTTTAGALTGDATMRALVSTVRDELVRGTGSGSISMLSQMGINTDQQTGLLVLDDTKWGKAVAKGAADIAAVFAGDKGLIKRMTAATDAYTGTAGILATRTKNLNDNLTELTKQQEALDRRIETLTATLTAKYNAMDTLVAKLNATSSSVMATLNAMNKANNDD</sequence>
<dbReference type="RefSeq" id="WP_177010783.1">
    <property type="nucleotide sequence ID" value="NZ_JACARV010000055.1"/>
</dbReference>
<keyword evidence="4 5" id="KW-0975">Bacterial flagellum</keyword>
<organism evidence="8 9">
    <name type="scientific">Pseudomonas putida</name>
    <name type="common">Arthrobacter siderocapsulatus</name>
    <dbReference type="NCBI Taxonomy" id="303"/>
    <lineage>
        <taxon>Bacteria</taxon>
        <taxon>Pseudomonadati</taxon>
        <taxon>Pseudomonadota</taxon>
        <taxon>Gammaproteobacteria</taxon>
        <taxon>Pseudomonadales</taxon>
        <taxon>Pseudomonadaceae</taxon>
        <taxon>Pseudomonas</taxon>
    </lineage>
</organism>
<dbReference type="InterPro" id="IPR010810">
    <property type="entry name" value="Flagellin_hook_IN_motif"/>
</dbReference>
<gene>
    <name evidence="8" type="primary">fliD</name>
    <name evidence="8" type="ORF">HX798_18750</name>
</gene>
<evidence type="ECO:0000313" key="9">
    <source>
        <dbReference type="Proteomes" id="UP000542695"/>
    </source>
</evidence>
<evidence type="ECO:0000259" key="6">
    <source>
        <dbReference type="Pfam" id="PF02465"/>
    </source>
</evidence>
<dbReference type="InterPro" id="IPR040026">
    <property type="entry name" value="FliD"/>
</dbReference>
<proteinExistence type="inferred from homology"/>
<comment type="subunit">
    <text evidence="2 5">Homopentamer.</text>
</comment>
<dbReference type="InterPro" id="IPR003481">
    <property type="entry name" value="FliD_N"/>
</dbReference>
<dbReference type="EMBL" id="JACARV010000055">
    <property type="protein sequence ID" value="NWC82301.1"/>
    <property type="molecule type" value="Genomic_DNA"/>
</dbReference>
<protein>
    <recommendedName>
        <fullName evidence="5">Flagellar hook-associated protein 2</fullName>
        <shortName evidence="5">HAP2</shortName>
    </recommendedName>
    <alternativeName>
        <fullName evidence="5">Flagellar cap protein</fullName>
    </alternativeName>
</protein>
<dbReference type="GO" id="GO:0009424">
    <property type="term" value="C:bacterial-type flagellum hook"/>
    <property type="evidence" value="ECO:0007669"/>
    <property type="project" value="UniProtKB-UniRule"/>
</dbReference>
<reference evidence="8 9" key="1">
    <citation type="submission" date="2020-04" db="EMBL/GenBank/DDBJ databases">
        <title>Molecular characterization of pseudomonads from Agaricus bisporus reveal novel blotch 2 pathogens in Western Europe.</title>
        <authorList>
            <person name="Taparia T."/>
            <person name="Krijger M."/>
            <person name="Haynes E."/>
            <person name="Elpinstone J.G."/>
            <person name="Noble R."/>
            <person name="Van Der Wolf J."/>
        </authorList>
    </citation>
    <scope>NUCLEOTIDE SEQUENCE [LARGE SCALE GENOMIC DNA]</scope>
    <source>
        <strain evidence="8 9">P7765</strain>
    </source>
</reference>
<comment type="caution">
    <text evidence="8">The sequence shown here is derived from an EMBL/GenBank/DDBJ whole genome shotgun (WGS) entry which is preliminary data.</text>
</comment>
<dbReference type="AlphaFoldDB" id="A0A7Y7ZCB1"/>
<evidence type="ECO:0000259" key="7">
    <source>
        <dbReference type="Pfam" id="PF07195"/>
    </source>
</evidence>
<dbReference type="GO" id="GO:0005576">
    <property type="term" value="C:extracellular region"/>
    <property type="evidence" value="ECO:0007669"/>
    <property type="project" value="UniProtKB-SubCell"/>
</dbReference>
<name>A0A7Y7ZCB1_PSEPU</name>
<dbReference type="Pfam" id="PF02465">
    <property type="entry name" value="FliD_N"/>
    <property type="match status" value="1"/>
</dbReference>
<keyword evidence="8" id="KW-0969">Cilium</keyword>
<dbReference type="Proteomes" id="UP000542695">
    <property type="component" value="Unassembled WGS sequence"/>
</dbReference>
<dbReference type="Pfam" id="PF07195">
    <property type="entry name" value="FliD_C"/>
    <property type="match status" value="1"/>
</dbReference>
<evidence type="ECO:0000313" key="8">
    <source>
        <dbReference type="EMBL" id="NWC82301.1"/>
    </source>
</evidence>
<feature type="domain" description="Flagellar hook-associated protein 2 C-terminal" evidence="7">
    <location>
        <begin position="211"/>
        <end position="433"/>
    </location>
</feature>
<evidence type="ECO:0000256" key="5">
    <source>
        <dbReference type="RuleBase" id="RU362066"/>
    </source>
</evidence>
<evidence type="ECO:0000256" key="1">
    <source>
        <dbReference type="ARBA" id="ARBA00009764"/>
    </source>
</evidence>
<comment type="subcellular location">
    <subcellularLocation>
        <location evidence="5">Secreted</location>
    </subcellularLocation>
    <subcellularLocation>
        <location evidence="5">Bacterial flagellum</location>
    </subcellularLocation>
</comment>
<feature type="coiled-coil region" evidence="5">
    <location>
        <begin position="389"/>
        <end position="416"/>
    </location>
</feature>
<evidence type="ECO:0000256" key="3">
    <source>
        <dbReference type="ARBA" id="ARBA00023054"/>
    </source>
</evidence>
<keyword evidence="8" id="KW-0966">Cell projection</keyword>
<dbReference type="InterPro" id="IPR010809">
    <property type="entry name" value="FliD_C"/>
</dbReference>
<keyword evidence="8" id="KW-0282">Flagellum</keyword>
<evidence type="ECO:0000256" key="4">
    <source>
        <dbReference type="ARBA" id="ARBA00023143"/>
    </source>
</evidence>
<dbReference type="GO" id="GO:0007155">
    <property type="term" value="P:cell adhesion"/>
    <property type="evidence" value="ECO:0007669"/>
    <property type="project" value="InterPro"/>
</dbReference>
<dbReference type="Pfam" id="PF07196">
    <property type="entry name" value="Flagellin_IN"/>
    <property type="match status" value="1"/>
</dbReference>
<accession>A0A7Y7ZCB1</accession>
<comment type="function">
    <text evidence="5">Required for morphogenesis and for the elongation of the flagellar filament by facilitating polymerization of the flagellin monomers at the tip of growing filament. Forms a capping structure, which prevents flagellin subunits (transported through the central channel of the flagellum) from leaking out without polymerization at the distal end.</text>
</comment>
<keyword evidence="5" id="KW-0964">Secreted</keyword>
<dbReference type="GO" id="GO:0071973">
    <property type="term" value="P:bacterial-type flagellum-dependent cell motility"/>
    <property type="evidence" value="ECO:0007669"/>
    <property type="project" value="TreeGrafter"/>
</dbReference>
<evidence type="ECO:0000256" key="2">
    <source>
        <dbReference type="ARBA" id="ARBA00011255"/>
    </source>
</evidence>
<comment type="similarity">
    <text evidence="1 5">Belongs to the FliD family.</text>
</comment>
<dbReference type="GO" id="GO:0009421">
    <property type="term" value="C:bacterial-type flagellum filament cap"/>
    <property type="evidence" value="ECO:0007669"/>
    <property type="project" value="InterPro"/>
</dbReference>
<feature type="domain" description="Flagellar hook-associated protein 2 N-terminal" evidence="6">
    <location>
        <begin position="11"/>
        <end position="107"/>
    </location>
</feature>